<evidence type="ECO:0000313" key="1">
    <source>
        <dbReference type="EMBL" id="KAI3818304.1"/>
    </source>
</evidence>
<protein>
    <submittedName>
        <fullName evidence="1">Uncharacterized protein</fullName>
    </submittedName>
</protein>
<gene>
    <name evidence="1" type="ORF">L1987_12108</name>
</gene>
<dbReference type="EMBL" id="CM042021">
    <property type="protein sequence ID" value="KAI3818304.1"/>
    <property type="molecule type" value="Genomic_DNA"/>
</dbReference>
<proteinExistence type="predicted"/>
<dbReference type="Proteomes" id="UP001056120">
    <property type="component" value="Linkage Group LG04"/>
</dbReference>
<reference evidence="1 2" key="2">
    <citation type="journal article" date="2022" name="Mol. Ecol. Resour.">
        <title>The genomes of chicory, endive, great burdock and yacon provide insights into Asteraceae paleo-polyploidization history and plant inulin production.</title>
        <authorList>
            <person name="Fan W."/>
            <person name="Wang S."/>
            <person name="Wang H."/>
            <person name="Wang A."/>
            <person name="Jiang F."/>
            <person name="Liu H."/>
            <person name="Zhao H."/>
            <person name="Xu D."/>
            <person name="Zhang Y."/>
        </authorList>
    </citation>
    <scope>NUCLEOTIDE SEQUENCE [LARGE SCALE GENOMIC DNA]</scope>
    <source>
        <strain evidence="2">cv. Yunnan</strain>
        <tissue evidence="1">Leaves</tissue>
    </source>
</reference>
<name>A0ACB9JCV0_9ASTR</name>
<sequence length="96" mass="10560">MKSFCYRRRRQLVETECMLIAGFNQFQKKGAGGRVVKSAAPPAATDSGSLNPTFELEDFIQFHDGRLKTSTGDVLQNDNVSGFDLNADPASDQMDV</sequence>
<accession>A0ACB9JCV0</accession>
<evidence type="ECO:0000313" key="2">
    <source>
        <dbReference type="Proteomes" id="UP001056120"/>
    </source>
</evidence>
<organism evidence="1 2">
    <name type="scientific">Smallanthus sonchifolius</name>
    <dbReference type="NCBI Taxonomy" id="185202"/>
    <lineage>
        <taxon>Eukaryota</taxon>
        <taxon>Viridiplantae</taxon>
        <taxon>Streptophyta</taxon>
        <taxon>Embryophyta</taxon>
        <taxon>Tracheophyta</taxon>
        <taxon>Spermatophyta</taxon>
        <taxon>Magnoliopsida</taxon>
        <taxon>eudicotyledons</taxon>
        <taxon>Gunneridae</taxon>
        <taxon>Pentapetalae</taxon>
        <taxon>asterids</taxon>
        <taxon>campanulids</taxon>
        <taxon>Asterales</taxon>
        <taxon>Asteraceae</taxon>
        <taxon>Asteroideae</taxon>
        <taxon>Heliantheae alliance</taxon>
        <taxon>Millerieae</taxon>
        <taxon>Smallanthus</taxon>
    </lineage>
</organism>
<comment type="caution">
    <text evidence="1">The sequence shown here is derived from an EMBL/GenBank/DDBJ whole genome shotgun (WGS) entry which is preliminary data.</text>
</comment>
<reference evidence="2" key="1">
    <citation type="journal article" date="2022" name="Mol. Ecol. Resour.">
        <title>The genomes of chicory, endive, great burdock and yacon provide insights into Asteraceae palaeo-polyploidization history and plant inulin production.</title>
        <authorList>
            <person name="Fan W."/>
            <person name="Wang S."/>
            <person name="Wang H."/>
            <person name="Wang A."/>
            <person name="Jiang F."/>
            <person name="Liu H."/>
            <person name="Zhao H."/>
            <person name="Xu D."/>
            <person name="Zhang Y."/>
        </authorList>
    </citation>
    <scope>NUCLEOTIDE SEQUENCE [LARGE SCALE GENOMIC DNA]</scope>
    <source>
        <strain evidence="2">cv. Yunnan</strain>
    </source>
</reference>
<keyword evidence="2" id="KW-1185">Reference proteome</keyword>